<gene>
    <name evidence="2" type="ORF">SAMN05444695_103134</name>
</gene>
<dbReference type="PANTHER" id="PTHR46797">
    <property type="entry name" value="HTH-TYPE TRANSCRIPTIONAL REGULATOR"/>
    <property type="match status" value="1"/>
</dbReference>
<reference evidence="2 3" key="1">
    <citation type="submission" date="2016-10" db="EMBL/GenBank/DDBJ databases">
        <authorList>
            <person name="de Groot N.N."/>
        </authorList>
    </citation>
    <scope>NUCLEOTIDE SEQUENCE [LARGE SCALE GENOMIC DNA]</scope>
    <source>
        <strain evidence="2 3">DSM 44892</strain>
    </source>
</reference>
<evidence type="ECO:0000313" key="3">
    <source>
        <dbReference type="Proteomes" id="UP000183263"/>
    </source>
</evidence>
<dbReference type="SUPFAM" id="SSF47413">
    <property type="entry name" value="lambda repressor-like DNA-binding domains"/>
    <property type="match status" value="1"/>
</dbReference>
<dbReference type="PANTHER" id="PTHR46797:SF1">
    <property type="entry name" value="METHYLPHOSPHONATE SYNTHASE"/>
    <property type="match status" value="1"/>
</dbReference>
<protein>
    <submittedName>
        <fullName evidence="2">Cupin domain protein</fullName>
    </submittedName>
</protein>
<evidence type="ECO:0000313" key="2">
    <source>
        <dbReference type="EMBL" id="SDH75855.1"/>
    </source>
</evidence>
<dbReference type="OrthoDB" id="513181at2"/>
<sequence>MNTDDVLASVASRLRALRTERDLTLTELSESTGISVSTLSRLESGQRKANLELLLPIAATYGVPLDELVREQPRDPRIRQVENRSGRRTSIPLTQQPGNLQAYKMIIEPGEGPPSPRTHEGYEWFYVLAGRIRLVLGEQDITLTAGEAVEFDTRIPHWFGTASNEPAEILSLFGRQGERLHLRT</sequence>
<dbReference type="GO" id="GO:0005829">
    <property type="term" value="C:cytosol"/>
    <property type="evidence" value="ECO:0007669"/>
    <property type="project" value="TreeGrafter"/>
</dbReference>
<accession>A0A1G8F135</accession>
<dbReference type="RefSeq" id="WP_072736444.1">
    <property type="nucleotide sequence ID" value="NZ_CP048813.1"/>
</dbReference>
<dbReference type="GO" id="GO:0003677">
    <property type="term" value="F:DNA binding"/>
    <property type="evidence" value="ECO:0007669"/>
    <property type="project" value="UniProtKB-KW"/>
</dbReference>
<proteinExistence type="predicted"/>
<dbReference type="Gene3D" id="2.60.120.10">
    <property type="entry name" value="Jelly Rolls"/>
    <property type="match status" value="1"/>
</dbReference>
<keyword evidence="3" id="KW-1185">Reference proteome</keyword>
<dbReference type="CDD" id="cd00093">
    <property type="entry name" value="HTH_XRE"/>
    <property type="match status" value="1"/>
</dbReference>
<evidence type="ECO:0000256" key="1">
    <source>
        <dbReference type="ARBA" id="ARBA00023125"/>
    </source>
</evidence>
<dbReference type="GO" id="GO:0003700">
    <property type="term" value="F:DNA-binding transcription factor activity"/>
    <property type="evidence" value="ECO:0007669"/>
    <property type="project" value="TreeGrafter"/>
</dbReference>
<name>A0A1G8F135_9NOCA</name>
<dbReference type="InterPro" id="IPR011051">
    <property type="entry name" value="RmlC_Cupin_sf"/>
</dbReference>
<dbReference type="SUPFAM" id="SSF51182">
    <property type="entry name" value="RmlC-like cupins"/>
    <property type="match status" value="1"/>
</dbReference>
<dbReference type="InterPro" id="IPR013096">
    <property type="entry name" value="Cupin_2"/>
</dbReference>
<dbReference type="EMBL" id="FNDN01000003">
    <property type="protein sequence ID" value="SDH75855.1"/>
    <property type="molecule type" value="Genomic_DNA"/>
</dbReference>
<dbReference type="InterPro" id="IPR001387">
    <property type="entry name" value="Cro/C1-type_HTH"/>
</dbReference>
<dbReference type="CDD" id="cd02209">
    <property type="entry name" value="cupin_XRE_C"/>
    <property type="match status" value="1"/>
</dbReference>
<dbReference type="SMART" id="SM00530">
    <property type="entry name" value="HTH_XRE"/>
    <property type="match status" value="1"/>
</dbReference>
<dbReference type="InterPro" id="IPR050807">
    <property type="entry name" value="TransReg_Diox_bact_type"/>
</dbReference>
<dbReference type="AlphaFoldDB" id="A0A1G8F135"/>
<dbReference type="InterPro" id="IPR014710">
    <property type="entry name" value="RmlC-like_jellyroll"/>
</dbReference>
<dbReference type="Pfam" id="PF01381">
    <property type="entry name" value="HTH_3"/>
    <property type="match status" value="1"/>
</dbReference>
<dbReference type="PROSITE" id="PS50943">
    <property type="entry name" value="HTH_CROC1"/>
    <property type="match status" value="1"/>
</dbReference>
<dbReference type="Proteomes" id="UP000183263">
    <property type="component" value="Unassembled WGS sequence"/>
</dbReference>
<dbReference type="Pfam" id="PF07883">
    <property type="entry name" value="Cupin_2"/>
    <property type="match status" value="1"/>
</dbReference>
<organism evidence="2 3">
    <name type="scientific">Rhodococcus triatomae</name>
    <dbReference type="NCBI Taxonomy" id="300028"/>
    <lineage>
        <taxon>Bacteria</taxon>
        <taxon>Bacillati</taxon>
        <taxon>Actinomycetota</taxon>
        <taxon>Actinomycetes</taxon>
        <taxon>Mycobacteriales</taxon>
        <taxon>Nocardiaceae</taxon>
        <taxon>Rhodococcus</taxon>
    </lineage>
</organism>
<dbReference type="InterPro" id="IPR010982">
    <property type="entry name" value="Lambda_DNA-bd_dom_sf"/>
</dbReference>
<keyword evidence="1" id="KW-0238">DNA-binding</keyword>
<dbReference type="Gene3D" id="1.10.260.40">
    <property type="entry name" value="lambda repressor-like DNA-binding domains"/>
    <property type="match status" value="1"/>
</dbReference>